<feature type="domain" description="CoA carboxyltransferase C-terminal" evidence="20">
    <location>
        <begin position="283"/>
        <end position="527"/>
    </location>
</feature>
<evidence type="ECO:0000256" key="12">
    <source>
        <dbReference type="ARBA" id="ARBA00022840"/>
    </source>
</evidence>
<comment type="caution">
    <text evidence="21">The sequence shown here is derived from an EMBL/GenBank/DDBJ whole genome shotgun (WGS) entry which is preliminary data.</text>
</comment>
<dbReference type="GO" id="GO:0009317">
    <property type="term" value="C:acetyl-CoA carboxylase complex"/>
    <property type="evidence" value="ECO:0007669"/>
    <property type="project" value="InterPro"/>
</dbReference>
<comment type="subunit">
    <text evidence="17">Acetyl-CoA carboxylase is a heterohexamer composed of biotin carboxyl carrier protein (AccB), biotin carboxylase (AccC) and two subunits each of ACCase subunit alpha (AccA) and ACCase subunit beta (AccD).</text>
</comment>
<dbReference type="GO" id="GO:0016743">
    <property type="term" value="F:carboxyl- or carbamoyltransferase activity"/>
    <property type="evidence" value="ECO:0007669"/>
    <property type="project" value="UniProtKB-UniRule"/>
</dbReference>
<evidence type="ECO:0000256" key="2">
    <source>
        <dbReference type="ARBA" id="ARBA00004956"/>
    </source>
</evidence>
<comment type="similarity">
    <text evidence="18">Belongs to the AccD/PCCB family.</text>
</comment>
<comment type="function">
    <text evidence="17">Component of the acetyl coenzyme A carboxylase (ACC) complex. First, biotin carboxylase catalyzes the carboxylation of biotin on its carrier protein (BCCP) and then the CO(2) group is transferred by the carboxyltransferase to acetyl-CoA to form malonyl-CoA.</text>
</comment>
<keyword evidence="8 17" id="KW-0808">Transferase</keyword>
<dbReference type="OrthoDB" id="9772975at2"/>
<evidence type="ECO:0000256" key="17">
    <source>
        <dbReference type="HAMAP-Rule" id="MF_00823"/>
    </source>
</evidence>
<dbReference type="PRINTS" id="PR01070">
    <property type="entry name" value="ACCCTRFRASEB"/>
</dbReference>
<keyword evidence="22" id="KW-1185">Reference proteome</keyword>
<evidence type="ECO:0000256" key="7">
    <source>
        <dbReference type="ARBA" id="ARBA00022516"/>
    </source>
</evidence>
<dbReference type="NCBIfam" id="NF041504">
    <property type="entry name" value="AccA_sub"/>
    <property type="match status" value="1"/>
</dbReference>
<dbReference type="InterPro" id="IPR034733">
    <property type="entry name" value="AcCoA_carboxyl_beta"/>
</dbReference>
<keyword evidence="18" id="KW-0479">Metal-binding</keyword>
<feature type="domain" description="CoA carboxyltransferase N-terminal" evidence="19">
    <location>
        <begin position="12"/>
        <end position="280"/>
    </location>
</feature>
<dbReference type="EC" id="2.1.3.15" evidence="17"/>
<comment type="subunit">
    <text evidence="5">Acetyl-CoA carboxylase is a heterotetramer composed of biotin carboxyl carrier protein (AccB), biotin carboxylase (AccC) and two subunits of ACCase subunit beta/alpha.</text>
</comment>
<comment type="function">
    <text evidence="15 18">Component of the acetyl coenzyme A carboxylase (ACC) complex. Biotin carboxylase (BC) catalyzes the carboxylation of biotin on its carrier protein (BCCP) and then the CO(2) group is transferred by the transcarboxylase to acetyl-CoA to form malonyl-CoA.</text>
</comment>
<keyword evidence="12 17" id="KW-0067">ATP-binding</keyword>
<reference evidence="21 22" key="1">
    <citation type="submission" date="2019-07" db="EMBL/GenBank/DDBJ databases">
        <title>Lentzea xizangensis sp. nov., isolated from Qinghai-Tibetan Plateau Soils.</title>
        <authorList>
            <person name="Huang J."/>
        </authorList>
    </citation>
    <scope>NUCLEOTIDE SEQUENCE [LARGE SCALE GENOMIC DNA]</scope>
    <source>
        <strain evidence="21 22">FXJ1.1311</strain>
    </source>
</reference>
<dbReference type="PANTHER" id="PTHR42853">
    <property type="entry name" value="ACETYL-COENZYME A CARBOXYLASE CARBOXYL TRANSFERASE SUBUNIT ALPHA"/>
    <property type="match status" value="1"/>
</dbReference>
<dbReference type="GO" id="GO:0006633">
    <property type="term" value="P:fatty acid biosynthetic process"/>
    <property type="evidence" value="ECO:0007669"/>
    <property type="project" value="UniProtKB-KW"/>
</dbReference>
<evidence type="ECO:0000256" key="4">
    <source>
        <dbReference type="ARBA" id="ARBA00010284"/>
    </source>
</evidence>
<evidence type="ECO:0000313" key="21">
    <source>
        <dbReference type="EMBL" id="TWP50590.1"/>
    </source>
</evidence>
<evidence type="ECO:0000256" key="13">
    <source>
        <dbReference type="ARBA" id="ARBA00023098"/>
    </source>
</evidence>
<feature type="binding site" evidence="18">
    <location>
        <position position="38"/>
    </location>
    <ligand>
        <name>Zn(2+)</name>
        <dbReference type="ChEBI" id="CHEBI:29105"/>
    </ligand>
</feature>
<dbReference type="GO" id="GO:0005524">
    <property type="term" value="F:ATP binding"/>
    <property type="evidence" value="ECO:0007669"/>
    <property type="project" value="UniProtKB-KW"/>
</dbReference>
<dbReference type="Gene3D" id="3.90.226.10">
    <property type="entry name" value="2-enoyl-CoA Hydratase, Chain A, domain 1"/>
    <property type="match status" value="2"/>
</dbReference>
<comment type="catalytic activity">
    <reaction evidence="16 17">
        <text>N(6)-carboxybiotinyl-L-lysyl-[protein] + acetyl-CoA = N(6)-biotinyl-L-lysyl-[protein] + malonyl-CoA</text>
        <dbReference type="Rhea" id="RHEA:54728"/>
        <dbReference type="Rhea" id="RHEA-COMP:10505"/>
        <dbReference type="Rhea" id="RHEA-COMP:10506"/>
        <dbReference type="ChEBI" id="CHEBI:57288"/>
        <dbReference type="ChEBI" id="CHEBI:57384"/>
        <dbReference type="ChEBI" id="CHEBI:83144"/>
        <dbReference type="ChEBI" id="CHEBI:83145"/>
        <dbReference type="EC" id="2.1.3.15"/>
    </reaction>
</comment>
<keyword evidence="9 17" id="KW-0547">Nucleotide-binding</keyword>
<feature type="binding site" evidence="18">
    <location>
        <position position="19"/>
    </location>
    <ligand>
        <name>Zn(2+)</name>
        <dbReference type="ChEBI" id="CHEBI:29105"/>
    </ligand>
</feature>
<evidence type="ECO:0000256" key="3">
    <source>
        <dbReference type="ARBA" id="ARBA00006276"/>
    </source>
</evidence>
<feature type="binding site" evidence="18">
    <location>
        <position position="16"/>
    </location>
    <ligand>
        <name>Zn(2+)</name>
        <dbReference type="ChEBI" id="CHEBI:29105"/>
    </ligand>
</feature>
<keyword evidence="7 17" id="KW-0444">Lipid biosynthesis</keyword>
<comment type="pathway">
    <text evidence="2 17">Lipid metabolism; malonyl-CoA biosynthesis; malonyl-CoA from acetyl-CoA: step 1/1.</text>
</comment>
<evidence type="ECO:0000256" key="18">
    <source>
        <dbReference type="HAMAP-Rule" id="MF_01395"/>
    </source>
</evidence>
<evidence type="ECO:0000256" key="11">
    <source>
        <dbReference type="ARBA" id="ARBA00022832"/>
    </source>
</evidence>
<comment type="similarity">
    <text evidence="17">Belongs to the AccA family.</text>
</comment>
<evidence type="ECO:0000256" key="16">
    <source>
        <dbReference type="ARBA" id="ARBA00049152"/>
    </source>
</evidence>
<dbReference type="PROSITE" id="PS50980">
    <property type="entry name" value="COA_CT_NTER"/>
    <property type="match status" value="1"/>
</dbReference>
<sequence>MTIAREVSTQADWYVCSNCRTTIYAKRFARELRVCQDCGWHSRLSAAQRIAQLFDHGAEELGVPGTTVDPLSFVDVRAYAERHASARADTGMERGVVVVRGSIDGRPLVAAVMDFRFLGGSLGAAEGEAITVAAEAALAERLPLLVVTASGGARMQEGALSLMQMAKTSNAFAALDEAGLLTITLVTDPTYGGVAASFATLSDVVVAEPGARMGFAGPRVIEQTIRQRLPEGFQTAEYLLAKGLVDLVRPRSELRATLSRLLAVTDRAPARWCADLPDVRLGSADLAAASGWDTVKLARHIDRPTGLDHVAHLLDGFVELHGDRLGADCPALVGGFGVLDGLPVLALCHQKGHNTAELVARNFGMPSPAGYRKSARLLRLAAKLGTPVVALIDTPGAFPGIEAEENGQAVAIAENLRLMGGLGVPVVSVITGEGGSGGALALAVADTVLITQNGTYSVISPEGCASILWRDAAAAPLAAASLGIDPVSLLRAGVVDAVVPEPDGGSHLDPAAASELLRQAVARSLAELVGRESAELVAARRLRFRRLGLGGGEVA</sequence>
<dbReference type="HAMAP" id="MF_00823">
    <property type="entry name" value="AcetylCoA_CT_alpha"/>
    <property type="match status" value="1"/>
</dbReference>
<dbReference type="InterPro" id="IPR029045">
    <property type="entry name" value="ClpP/crotonase-like_dom_sf"/>
</dbReference>
<dbReference type="RefSeq" id="WP_146353751.1">
    <property type="nucleotide sequence ID" value="NZ_VOBR01000012.1"/>
</dbReference>
<dbReference type="Proteomes" id="UP000316639">
    <property type="component" value="Unassembled WGS sequence"/>
</dbReference>
<evidence type="ECO:0000313" key="22">
    <source>
        <dbReference type="Proteomes" id="UP000316639"/>
    </source>
</evidence>
<keyword evidence="6 17" id="KW-0963">Cytoplasm</keyword>
<evidence type="ECO:0000256" key="8">
    <source>
        <dbReference type="ARBA" id="ARBA00022679"/>
    </source>
</evidence>
<keyword evidence="18" id="KW-0862">Zinc</keyword>
<evidence type="ECO:0000256" key="14">
    <source>
        <dbReference type="ARBA" id="ARBA00023160"/>
    </source>
</evidence>
<dbReference type="InterPro" id="IPR001095">
    <property type="entry name" value="Acetyl_CoA_COase_a_su"/>
</dbReference>
<protein>
    <recommendedName>
        <fullName evidence="17 18">Multifunctional fusion protein</fullName>
    </recommendedName>
    <domain>
        <recommendedName>
            <fullName evidence="17">Acetyl-coenzyme A carboxylase carboxyl transferase subunit alpha</fullName>
            <shortName evidence="17">ACCase subunit alpha</shortName>
            <shortName evidence="17">Acetyl-CoA carboxylase carboxyltransferase subunit alpha</shortName>
            <ecNumber evidence="17">2.1.3.15</ecNumber>
        </recommendedName>
    </domain>
    <domain>
        <recommendedName>
            <fullName evidence="18">Acetyl-coenzyme A carboxylase carboxyl transferase subunit beta</fullName>
            <shortName evidence="18">ACCase subunit beta</shortName>
            <shortName evidence="18">Acetyl-CoA carboxylase carboxyltransferase subunit beta</shortName>
        </recommendedName>
    </domain>
</protein>
<dbReference type="EMBL" id="VOBR01000012">
    <property type="protein sequence ID" value="TWP50590.1"/>
    <property type="molecule type" value="Genomic_DNA"/>
</dbReference>
<dbReference type="InterPro" id="IPR000438">
    <property type="entry name" value="Acetyl_CoA_COase_Trfase_b_su"/>
</dbReference>
<dbReference type="Pfam" id="PF03255">
    <property type="entry name" value="ACCA"/>
    <property type="match status" value="1"/>
</dbReference>
<gene>
    <name evidence="17" type="primary">accA</name>
    <name evidence="18" type="synonym">accD</name>
    <name evidence="21" type="ORF">FKR81_19605</name>
</gene>
<dbReference type="GO" id="GO:2001295">
    <property type="term" value="P:malonyl-CoA biosynthetic process"/>
    <property type="evidence" value="ECO:0007669"/>
    <property type="project" value="UniProtKB-UniRule"/>
</dbReference>
<dbReference type="GO" id="GO:0008270">
    <property type="term" value="F:zinc ion binding"/>
    <property type="evidence" value="ECO:0007669"/>
    <property type="project" value="UniProtKB-UniRule"/>
</dbReference>
<organism evidence="21 22">
    <name type="scientific">Lentzea tibetensis</name>
    <dbReference type="NCBI Taxonomy" id="2591470"/>
    <lineage>
        <taxon>Bacteria</taxon>
        <taxon>Bacillati</taxon>
        <taxon>Actinomycetota</taxon>
        <taxon>Actinomycetes</taxon>
        <taxon>Pseudonocardiales</taxon>
        <taxon>Pseudonocardiaceae</taxon>
        <taxon>Lentzea</taxon>
    </lineage>
</organism>
<dbReference type="PANTHER" id="PTHR42853:SF3">
    <property type="entry name" value="ACETYL-COENZYME A CARBOXYLASE CARBOXYL TRANSFERASE SUBUNIT ALPHA, CHLOROPLASTIC"/>
    <property type="match status" value="1"/>
</dbReference>
<dbReference type="SUPFAM" id="SSF52096">
    <property type="entry name" value="ClpP/crotonase"/>
    <property type="match status" value="2"/>
</dbReference>
<dbReference type="PROSITE" id="PS50989">
    <property type="entry name" value="COA_CT_CTER"/>
    <property type="match status" value="1"/>
</dbReference>
<evidence type="ECO:0000256" key="15">
    <source>
        <dbReference type="ARBA" id="ARBA00025280"/>
    </source>
</evidence>
<comment type="similarity">
    <text evidence="4">In the N-terminal section; belongs to the AccD/PCCB family.</text>
</comment>
<proteinExistence type="inferred from homology"/>
<evidence type="ECO:0000256" key="5">
    <source>
        <dbReference type="ARBA" id="ARBA00011664"/>
    </source>
</evidence>
<evidence type="ECO:0000259" key="20">
    <source>
        <dbReference type="PROSITE" id="PS50989"/>
    </source>
</evidence>
<comment type="cofactor">
    <cofactor evidence="18">
        <name>Zn(2+)</name>
        <dbReference type="ChEBI" id="CHEBI:29105"/>
    </cofactor>
    <text evidence="18">Binds 1 zinc ion per subunit.</text>
</comment>
<name>A0A563ESG5_9PSEU</name>
<comment type="similarity">
    <text evidence="3">In the C-terminal section; belongs to the AccA family.</text>
</comment>
<keyword evidence="11 17" id="KW-0276">Fatty acid metabolism</keyword>
<feature type="zinc finger region" description="C4-type" evidence="18">
    <location>
        <begin position="16"/>
        <end position="38"/>
    </location>
</feature>
<dbReference type="Pfam" id="PF01039">
    <property type="entry name" value="Carboxyl_trans"/>
    <property type="match status" value="1"/>
</dbReference>
<keyword evidence="10 18" id="KW-0863">Zinc-finger</keyword>
<dbReference type="AlphaFoldDB" id="A0A563ESG5"/>
<dbReference type="HAMAP" id="MF_01395">
    <property type="entry name" value="AcetylCoA_CT_beta"/>
    <property type="match status" value="1"/>
</dbReference>
<accession>A0A563ESG5</accession>
<dbReference type="InterPro" id="IPR011762">
    <property type="entry name" value="COA_CT_N"/>
</dbReference>
<evidence type="ECO:0000259" key="19">
    <source>
        <dbReference type="PROSITE" id="PS50980"/>
    </source>
</evidence>
<evidence type="ECO:0000256" key="6">
    <source>
        <dbReference type="ARBA" id="ARBA00022490"/>
    </source>
</evidence>
<evidence type="ECO:0000256" key="1">
    <source>
        <dbReference type="ARBA" id="ARBA00004496"/>
    </source>
</evidence>
<keyword evidence="14 17" id="KW-0275">Fatty acid biosynthesis</keyword>
<evidence type="ECO:0000256" key="9">
    <source>
        <dbReference type="ARBA" id="ARBA00022741"/>
    </source>
</evidence>
<dbReference type="GO" id="GO:0003989">
    <property type="term" value="F:acetyl-CoA carboxylase activity"/>
    <property type="evidence" value="ECO:0007669"/>
    <property type="project" value="InterPro"/>
</dbReference>
<feature type="binding site" evidence="18">
    <location>
        <position position="35"/>
    </location>
    <ligand>
        <name>Zn(2+)</name>
        <dbReference type="ChEBI" id="CHEBI:29105"/>
    </ligand>
</feature>
<evidence type="ECO:0000256" key="10">
    <source>
        <dbReference type="ARBA" id="ARBA00022771"/>
    </source>
</evidence>
<dbReference type="InterPro" id="IPR011763">
    <property type="entry name" value="COA_CT_C"/>
</dbReference>
<keyword evidence="13 17" id="KW-0443">Lipid metabolism</keyword>
<dbReference type="UniPathway" id="UPA00655">
    <property type="reaction ID" value="UER00711"/>
</dbReference>
<comment type="subcellular location">
    <subcellularLocation>
        <location evidence="1 17">Cytoplasm</location>
    </subcellularLocation>
</comment>